<name>A0A2S1R9N5_9ACTN</name>
<keyword evidence="3" id="KW-1185">Reference proteome</keyword>
<dbReference type="Gene3D" id="3.40.50.1820">
    <property type="entry name" value="alpha/beta hydrolase"/>
    <property type="match status" value="1"/>
</dbReference>
<gene>
    <name evidence="2" type="ORF">A6035_13160</name>
</gene>
<proteinExistence type="predicted"/>
<accession>A0A2S1R9N5</accession>
<dbReference type="SUPFAM" id="SSF53474">
    <property type="entry name" value="alpha/beta-Hydrolases"/>
    <property type="match status" value="1"/>
</dbReference>
<dbReference type="GO" id="GO:0016747">
    <property type="term" value="F:acyltransferase activity, transferring groups other than amino-acyl groups"/>
    <property type="evidence" value="ECO:0007669"/>
    <property type="project" value="TreeGrafter"/>
</dbReference>
<dbReference type="PANTHER" id="PTHR48098">
    <property type="entry name" value="ENTEROCHELIN ESTERASE-RELATED"/>
    <property type="match status" value="1"/>
</dbReference>
<evidence type="ECO:0000313" key="2">
    <source>
        <dbReference type="EMBL" id="AWH92965.1"/>
    </source>
</evidence>
<dbReference type="RefSeq" id="WP_108848176.1">
    <property type="nucleotide sequence ID" value="NZ_CP015449.1"/>
</dbReference>
<evidence type="ECO:0008006" key="4">
    <source>
        <dbReference type="Google" id="ProtNLM"/>
    </source>
</evidence>
<dbReference type="InterPro" id="IPR050583">
    <property type="entry name" value="Mycobacterial_A85_antigen"/>
</dbReference>
<reference evidence="2 3" key="1">
    <citation type="submission" date="2016-04" db="EMBL/GenBank/DDBJ databases">
        <title>Complete genome sequence of Dietzia lutea YIM 80766T, a strain isolated from desert soil in Egypt.</title>
        <authorList>
            <person name="Zhao J."/>
            <person name="Hu B."/>
            <person name="Geng S."/>
            <person name="Nie Y."/>
            <person name="Tang Y."/>
        </authorList>
    </citation>
    <scope>NUCLEOTIDE SEQUENCE [LARGE SCALE GENOMIC DNA]</scope>
    <source>
        <strain evidence="2 3">YIM 80766</strain>
    </source>
</reference>
<evidence type="ECO:0000313" key="3">
    <source>
        <dbReference type="Proteomes" id="UP000244928"/>
    </source>
</evidence>
<dbReference type="InterPro" id="IPR029058">
    <property type="entry name" value="AB_hydrolase_fold"/>
</dbReference>
<dbReference type="Pfam" id="PF00756">
    <property type="entry name" value="Esterase"/>
    <property type="match status" value="1"/>
</dbReference>
<evidence type="ECO:0000256" key="1">
    <source>
        <dbReference type="SAM" id="SignalP"/>
    </source>
</evidence>
<organism evidence="2 3">
    <name type="scientific">Dietzia lutea</name>
    <dbReference type="NCBI Taxonomy" id="546160"/>
    <lineage>
        <taxon>Bacteria</taxon>
        <taxon>Bacillati</taxon>
        <taxon>Actinomycetota</taxon>
        <taxon>Actinomycetes</taxon>
        <taxon>Mycobacteriales</taxon>
        <taxon>Dietziaceae</taxon>
        <taxon>Dietzia</taxon>
    </lineage>
</organism>
<dbReference type="AlphaFoldDB" id="A0A2S1R9N5"/>
<dbReference type="OrthoDB" id="4510758at2"/>
<dbReference type="PANTHER" id="PTHR48098:SF1">
    <property type="entry name" value="DIACYLGLYCEROL ACYLTRANSFERASE_MYCOLYLTRANSFERASE AG85A"/>
    <property type="match status" value="1"/>
</dbReference>
<protein>
    <recommendedName>
        <fullName evidence="4">Esterase</fullName>
    </recommendedName>
</protein>
<dbReference type="Proteomes" id="UP000244928">
    <property type="component" value="Chromosome"/>
</dbReference>
<dbReference type="EMBL" id="CP015449">
    <property type="protein sequence ID" value="AWH92965.1"/>
    <property type="molecule type" value="Genomic_DNA"/>
</dbReference>
<feature type="chain" id="PRO_5015397757" description="Esterase" evidence="1">
    <location>
        <begin position="29"/>
        <end position="389"/>
    </location>
</feature>
<sequence>MAFPSLRLPVAGALALALALGVASPAAAQPELDLSSLSEQQLGSIIEGVGSVPVGSTADLLGAVGSADLPLTGEGSSMPVETPRPVDPRITTSEFVEVERTEGEYQYWLVRSAAMHREVILEVVPSRVSDKAPVLYMLDGVDAPEGDSGWNHRADIASRMADENVHVVAPTGAGGAYWTDWENADSALGYNKWETFITEELPGIIEQGLASMGESTTGKAAIGGASAGAQAAMHLAATYPELYDGVMAFSGYYSTMDGIGYQNLRLAVELRGGDLENMWGPYRSERWRENDTVSHVEGLAEMPVYFSTGSGEIGPDDLGYYGADMLGVVLGIIIERGSLEGAQALERALNAEGIDHRVDYLDTGLHNWPTFLENFDEAWEYIEPSLQQA</sequence>
<feature type="signal peptide" evidence="1">
    <location>
        <begin position="1"/>
        <end position="28"/>
    </location>
</feature>
<dbReference type="InterPro" id="IPR000801">
    <property type="entry name" value="Esterase-like"/>
</dbReference>
<dbReference type="KEGG" id="dlu:A6035_13160"/>
<keyword evidence="1" id="KW-0732">Signal</keyword>